<protein>
    <submittedName>
        <fullName evidence="1">Uncharacterized protein</fullName>
    </submittedName>
</protein>
<feature type="non-terminal residue" evidence="1">
    <location>
        <position position="1"/>
    </location>
</feature>
<evidence type="ECO:0000313" key="2">
    <source>
        <dbReference type="Proteomes" id="UP000324629"/>
    </source>
</evidence>
<evidence type="ECO:0000313" key="1">
    <source>
        <dbReference type="EMBL" id="KAA3670623.1"/>
    </source>
</evidence>
<name>A0A5J4N513_9TREM</name>
<accession>A0A5J4N513</accession>
<comment type="caution">
    <text evidence="1">The sequence shown here is derived from an EMBL/GenBank/DDBJ whole genome shotgun (WGS) entry which is preliminary data.</text>
</comment>
<proteinExistence type="predicted"/>
<gene>
    <name evidence="1" type="ORF">DEA37_0002214</name>
</gene>
<dbReference type="AlphaFoldDB" id="A0A5J4N513"/>
<feature type="non-terminal residue" evidence="1">
    <location>
        <position position="409"/>
    </location>
</feature>
<keyword evidence="2" id="KW-1185">Reference proteome</keyword>
<reference evidence="1 2" key="1">
    <citation type="journal article" date="2019" name="Gigascience">
        <title>Whole-genome sequence of the oriental lung fluke Paragonimus westermani.</title>
        <authorList>
            <person name="Oey H."/>
            <person name="Zakrzewski M."/>
            <person name="Narain K."/>
            <person name="Devi K.R."/>
            <person name="Agatsuma T."/>
            <person name="Nawaratna S."/>
            <person name="Gobert G.N."/>
            <person name="Jones M.K."/>
            <person name="Ragan M.A."/>
            <person name="McManus D.P."/>
            <person name="Krause L."/>
        </authorList>
    </citation>
    <scope>NUCLEOTIDE SEQUENCE [LARGE SCALE GENOMIC DNA]</scope>
    <source>
        <strain evidence="1 2">IND2009</strain>
    </source>
</reference>
<dbReference type="EMBL" id="QNGE01009096">
    <property type="protein sequence ID" value="KAA3670623.1"/>
    <property type="molecule type" value="Genomic_DNA"/>
</dbReference>
<organism evidence="1 2">
    <name type="scientific">Paragonimus westermani</name>
    <dbReference type="NCBI Taxonomy" id="34504"/>
    <lineage>
        <taxon>Eukaryota</taxon>
        <taxon>Metazoa</taxon>
        <taxon>Spiralia</taxon>
        <taxon>Lophotrochozoa</taxon>
        <taxon>Platyhelminthes</taxon>
        <taxon>Trematoda</taxon>
        <taxon>Digenea</taxon>
        <taxon>Plagiorchiida</taxon>
        <taxon>Troglotremata</taxon>
        <taxon>Troglotrematidae</taxon>
        <taxon>Paragonimus</taxon>
    </lineage>
</organism>
<dbReference type="Proteomes" id="UP000324629">
    <property type="component" value="Unassembled WGS sequence"/>
</dbReference>
<sequence length="409" mass="45354">EETFDSKRPLVQQLQLIEALADPYFIVKLTLPAPAREKKPAYVFASGSVGDSYDVQRILTLDSWFWWYGDKFGANFGMHDELWKMCLLPRKSGSVYHEKYVDFILFSGTRKIHFCRRTCVVAPDTLIVPALSNGLTGSDVATLARTILPGRSSNLSRMQPDAVLLAPRDAETETVQRFPSVFQEVLALRPQAQTILHHSPGDTAPEDGMFCRRMLLPASSDEEDAIVAKASMKSDTIRQFSGAIYALRVSEASTKRAKGVDPASRRASHYLQYRWLVKNLRANLRQPQQRHGSASTVKNRVIFTDCRGSIQSSPFALGSQCLVAGDGGVLVTTSGASFSMLLRDVSGTMGLLPHKNAILLESKLFRKKAVIEVACGEKDVASRHAQSLAMKKFRGDKPMVDLQGRTDTW</sequence>